<keyword evidence="1" id="KW-0812">Transmembrane</keyword>
<comment type="caution">
    <text evidence="2">The sequence shown here is derived from an EMBL/GenBank/DDBJ whole genome shotgun (WGS) entry which is preliminary data.</text>
</comment>
<evidence type="ECO:0000256" key="1">
    <source>
        <dbReference type="SAM" id="Phobius"/>
    </source>
</evidence>
<dbReference type="EMBL" id="MGDZ01000014">
    <property type="protein sequence ID" value="OGL73920.1"/>
    <property type="molecule type" value="Genomic_DNA"/>
</dbReference>
<reference evidence="2 3" key="1">
    <citation type="journal article" date="2016" name="Nat. Commun.">
        <title>Thousands of microbial genomes shed light on interconnected biogeochemical processes in an aquifer system.</title>
        <authorList>
            <person name="Anantharaman K."/>
            <person name="Brown C.T."/>
            <person name="Hug L.A."/>
            <person name="Sharon I."/>
            <person name="Castelle C.J."/>
            <person name="Probst A.J."/>
            <person name="Thomas B.C."/>
            <person name="Singh A."/>
            <person name="Wilkins M.J."/>
            <person name="Karaoz U."/>
            <person name="Brodie E.L."/>
            <person name="Williams K.H."/>
            <person name="Hubbard S.S."/>
            <person name="Banfield J.F."/>
        </authorList>
    </citation>
    <scope>NUCLEOTIDE SEQUENCE [LARGE SCALE GENOMIC DNA]</scope>
</reference>
<organism evidence="2 3">
    <name type="scientific">Candidatus Uhrbacteria bacterium RIFCSPHIGHO2_02_FULL_57_19</name>
    <dbReference type="NCBI Taxonomy" id="1802391"/>
    <lineage>
        <taxon>Bacteria</taxon>
        <taxon>Candidatus Uhriibacteriota</taxon>
    </lineage>
</organism>
<evidence type="ECO:0008006" key="4">
    <source>
        <dbReference type="Google" id="ProtNLM"/>
    </source>
</evidence>
<dbReference type="NCBIfam" id="TIGR02532">
    <property type="entry name" value="IV_pilin_GFxxxE"/>
    <property type="match status" value="1"/>
</dbReference>
<dbReference type="SUPFAM" id="SSF54523">
    <property type="entry name" value="Pili subunits"/>
    <property type="match status" value="1"/>
</dbReference>
<evidence type="ECO:0000313" key="3">
    <source>
        <dbReference type="Proteomes" id="UP000176303"/>
    </source>
</evidence>
<accession>A0A1F7U6P0</accession>
<dbReference type="AlphaFoldDB" id="A0A1F7U6P0"/>
<evidence type="ECO:0000313" key="2">
    <source>
        <dbReference type="EMBL" id="OGL73920.1"/>
    </source>
</evidence>
<keyword evidence="1" id="KW-1133">Transmembrane helix</keyword>
<sequence>MTGDNRGFSLMEMLVVVAIFSTVTVAATDIYLLSTRTQRKVVSIERLAGVARSVMERISRDMRTGRIDYAAYPGPIPVSGGTLSLRDESGESVAYRLETDEGSCLGGRAPCVLIQIGAVSARLTPETITADDLTFFIAPGVDPYQLDPLTGSYASDEAPRVTVVLSLRDQSDPNAALVTVQTTAVSRTYVR</sequence>
<protein>
    <recommendedName>
        <fullName evidence="4">Prepilin-type N-terminal cleavage/methylation domain-containing protein</fullName>
    </recommendedName>
</protein>
<proteinExistence type="predicted"/>
<name>A0A1F7U6P0_9BACT</name>
<dbReference type="Proteomes" id="UP000176303">
    <property type="component" value="Unassembled WGS sequence"/>
</dbReference>
<dbReference type="STRING" id="1802391.A3D72_00385"/>
<dbReference type="Pfam" id="PF07963">
    <property type="entry name" value="N_methyl"/>
    <property type="match status" value="1"/>
</dbReference>
<gene>
    <name evidence="2" type="ORF">A3D72_00385</name>
</gene>
<dbReference type="InterPro" id="IPR045584">
    <property type="entry name" value="Pilin-like"/>
</dbReference>
<keyword evidence="1" id="KW-0472">Membrane</keyword>
<feature type="transmembrane region" description="Helical" evidence="1">
    <location>
        <begin position="13"/>
        <end position="33"/>
    </location>
</feature>
<dbReference type="InterPro" id="IPR012902">
    <property type="entry name" value="N_methyl_site"/>
</dbReference>